<keyword evidence="4" id="KW-1185">Reference proteome</keyword>
<sequence>MLTTQVQVLLYVGNIQIVSCSVFIPVPAIVVKSHQTLEAILPYLPLALTSSSADTAVVAPVPAIEPPIDPLCPTLSSSSSLLPASSTSLILSPSTPLSSASTSTPVPSCSSPTCTSPACSHKHRHSSSTLSHSHSQAHSSALTISPDSSIPATTCIKISLRPTPSFKLVNPKCPHQQQRNRNLRHLKQQQQQQELYLQQQQEQELQEQRQRQRRPRSPPPPQLSSPPSAHRSHSQSHSHSHSRSQSPSTQPRSHHSSHRSSHRRHSHRCTHSSMTSLSTRPQTSVLFTYPYVAASTSSPKVVQVTGSFNDWQRTEPLILNPAQARFELEVTVSLKDGSEEKQKILFKFVLDGQEWVTDASQEQERDYAGNLNNVLVLDPIKATVTQNNTSNEESTTEKTETEEERLARLKQEEEDDATIRQLGGGMWGAPSFAVNDPVNLPEHFVNSAAPVAAEEAEEREQEDKHEDEEKGLPSTPAQQPVVVQKTEPIAAVVEQPTVTTSSPAVATVVLTPADKEEEVEDEDDETIRRLGGGMWGTPFFKVNDPAALPEHFVEALGATSITANPATSTSASDEVIVDREEEELSEGEVLRDDLSGTMEGTLIETVVDTTEDIVIEDAQGNFLEESITTSRQELIQGEVEEKVTEVIETIEDIEPADPIVSTPPTPTPSSTAVVEGPESTTLVEESTESAQNVTMTETEVLSVGANGEETTVLEETITFVEGPEVDSTSLHSLTTAIKPVQEGENVLVEAAPEVHVQTPPVQPAESNPSVASAGDAKPSVDVSTIAITANSAISTSNHSPSSTARTSLHGDHHDGDGDYGVVYLQGQRPVPSGDATPAADLSVDVTAQEVPTLKPSVPSKTTTATGPVVSTTPAEKTEKSEKRKSFWKKLKKVLT</sequence>
<name>A0A9P3LRQ6_9FUNG</name>
<feature type="compositionally biased region" description="Basic and acidic residues" evidence="1">
    <location>
        <begin position="461"/>
        <end position="471"/>
    </location>
</feature>
<feature type="region of interest" description="Disordered" evidence="1">
    <location>
        <begin position="793"/>
        <end position="895"/>
    </location>
</feature>
<evidence type="ECO:0000256" key="1">
    <source>
        <dbReference type="SAM" id="MobiDB-lite"/>
    </source>
</evidence>
<dbReference type="InterPro" id="IPR032640">
    <property type="entry name" value="AMPK1_CBM"/>
</dbReference>
<evidence type="ECO:0000259" key="2">
    <source>
        <dbReference type="Pfam" id="PF16561"/>
    </source>
</evidence>
<feature type="compositionally biased region" description="Low complexity" evidence="1">
    <location>
        <begin position="127"/>
        <end position="140"/>
    </location>
</feature>
<reference evidence="3" key="2">
    <citation type="journal article" date="2022" name="Microbiol. Resour. Announc.">
        <title>Whole-Genome Sequence of Entomortierella parvispora E1425, a Mucoromycotan Fungus Associated with Burkholderiaceae-Related Endosymbiotic Bacteria.</title>
        <authorList>
            <person name="Herlambang A."/>
            <person name="Guo Y."/>
            <person name="Takashima Y."/>
            <person name="Narisawa K."/>
            <person name="Ohta H."/>
            <person name="Nishizawa T."/>
        </authorList>
    </citation>
    <scope>NUCLEOTIDE SEQUENCE</scope>
    <source>
        <strain evidence="3">E1425</strain>
    </source>
</reference>
<feature type="region of interest" description="Disordered" evidence="1">
    <location>
        <begin position="113"/>
        <end position="148"/>
    </location>
</feature>
<dbReference type="OrthoDB" id="5976022at2759"/>
<feature type="compositionally biased region" description="Basic residues" evidence="1">
    <location>
        <begin position="252"/>
        <end position="270"/>
    </location>
</feature>
<evidence type="ECO:0000313" key="4">
    <source>
        <dbReference type="Proteomes" id="UP000827284"/>
    </source>
</evidence>
<dbReference type="AlphaFoldDB" id="A0A9P3LRQ6"/>
<feature type="compositionally biased region" description="Low complexity" evidence="1">
    <location>
        <begin position="861"/>
        <end position="874"/>
    </location>
</feature>
<accession>A0A9P3LRQ6</accession>
<organism evidence="3 4">
    <name type="scientific">Entomortierella parvispora</name>
    <dbReference type="NCBI Taxonomy" id="205924"/>
    <lineage>
        <taxon>Eukaryota</taxon>
        <taxon>Fungi</taxon>
        <taxon>Fungi incertae sedis</taxon>
        <taxon>Mucoromycota</taxon>
        <taxon>Mortierellomycotina</taxon>
        <taxon>Mortierellomycetes</taxon>
        <taxon>Mortierellales</taxon>
        <taxon>Mortierellaceae</taxon>
        <taxon>Entomortierella</taxon>
    </lineage>
</organism>
<feature type="region of interest" description="Disordered" evidence="1">
    <location>
        <begin position="758"/>
        <end position="778"/>
    </location>
</feature>
<reference evidence="3" key="1">
    <citation type="submission" date="2021-11" db="EMBL/GenBank/DDBJ databases">
        <authorList>
            <person name="Herlambang A."/>
            <person name="Guo Y."/>
            <person name="Takashima Y."/>
            <person name="Nishizawa T."/>
        </authorList>
    </citation>
    <scope>NUCLEOTIDE SEQUENCE</scope>
    <source>
        <strain evidence="3">E1425</strain>
    </source>
</reference>
<dbReference type="InterPro" id="IPR013783">
    <property type="entry name" value="Ig-like_fold"/>
</dbReference>
<feature type="compositionally biased region" description="Basic residues" evidence="1">
    <location>
        <begin position="230"/>
        <end position="242"/>
    </location>
</feature>
<dbReference type="EMBL" id="BQFW01000001">
    <property type="protein sequence ID" value="GJJ67825.1"/>
    <property type="molecule type" value="Genomic_DNA"/>
</dbReference>
<feature type="region of interest" description="Disordered" evidence="1">
    <location>
        <begin position="450"/>
        <end position="478"/>
    </location>
</feature>
<dbReference type="Proteomes" id="UP000827284">
    <property type="component" value="Unassembled WGS sequence"/>
</dbReference>
<proteinExistence type="predicted"/>
<dbReference type="Gene3D" id="2.60.40.10">
    <property type="entry name" value="Immunoglobulins"/>
    <property type="match status" value="1"/>
</dbReference>
<feature type="region of interest" description="Disordered" evidence="1">
    <location>
        <begin position="656"/>
        <end position="678"/>
    </location>
</feature>
<dbReference type="Pfam" id="PF16561">
    <property type="entry name" value="AMPK1_CBM"/>
    <property type="match status" value="1"/>
</dbReference>
<feature type="region of interest" description="Disordered" evidence="1">
    <location>
        <begin position="166"/>
        <end position="278"/>
    </location>
</feature>
<feature type="compositionally biased region" description="Low complexity" evidence="1">
    <location>
        <begin position="188"/>
        <end position="203"/>
    </location>
</feature>
<evidence type="ECO:0000313" key="3">
    <source>
        <dbReference type="EMBL" id="GJJ67825.1"/>
    </source>
</evidence>
<dbReference type="SUPFAM" id="SSF81296">
    <property type="entry name" value="E set domains"/>
    <property type="match status" value="1"/>
</dbReference>
<dbReference type="CDD" id="cd02859">
    <property type="entry name" value="E_set_AMPKbeta_like_N"/>
    <property type="match status" value="1"/>
</dbReference>
<protein>
    <recommendedName>
        <fullName evidence="2">AMP-activated protein kinase glycogen-binding domain-containing protein</fullName>
    </recommendedName>
</protein>
<feature type="compositionally biased region" description="Polar residues" evidence="1">
    <location>
        <begin position="793"/>
        <end position="806"/>
    </location>
</feature>
<feature type="region of interest" description="Disordered" evidence="1">
    <location>
        <begin position="385"/>
        <end position="416"/>
    </location>
</feature>
<feature type="domain" description="AMP-activated protein kinase glycogen-binding" evidence="2">
    <location>
        <begin position="300"/>
        <end position="378"/>
    </location>
</feature>
<gene>
    <name evidence="3" type="ORF">EMPS_00171</name>
</gene>
<dbReference type="InterPro" id="IPR014756">
    <property type="entry name" value="Ig_E-set"/>
</dbReference>
<feature type="compositionally biased region" description="Basic residues" evidence="1">
    <location>
        <begin position="885"/>
        <end position="895"/>
    </location>
</feature>
<feature type="compositionally biased region" description="Basic and acidic residues" evidence="1">
    <location>
        <begin position="395"/>
        <end position="411"/>
    </location>
</feature>
<comment type="caution">
    <text evidence="3">The sequence shown here is derived from an EMBL/GenBank/DDBJ whole genome shotgun (WGS) entry which is preliminary data.</text>
</comment>
<feature type="compositionally biased region" description="Basic and acidic residues" evidence="1">
    <location>
        <begin position="875"/>
        <end position="884"/>
    </location>
</feature>